<proteinExistence type="predicted"/>
<evidence type="ECO:0000313" key="3">
    <source>
        <dbReference type="Proteomes" id="UP000242660"/>
    </source>
</evidence>
<dbReference type="RefSeq" id="WP_106182918.1">
    <property type="nucleotide sequence ID" value="NZ_MUHY01000002.1"/>
</dbReference>
<feature type="domain" description="Xaa-Pro dipeptidyl-peptidase-like" evidence="1">
    <location>
        <begin position="17"/>
        <end position="122"/>
    </location>
</feature>
<dbReference type="SUPFAM" id="SSF53474">
    <property type="entry name" value="alpha/beta-Hydrolases"/>
    <property type="match status" value="1"/>
</dbReference>
<dbReference type="Gene3D" id="3.40.50.1820">
    <property type="entry name" value="alpha/beta hydrolase"/>
    <property type="match status" value="1"/>
</dbReference>
<dbReference type="InterPro" id="IPR000383">
    <property type="entry name" value="Xaa-Pro-like_dom"/>
</dbReference>
<dbReference type="Proteomes" id="UP000242660">
    <property type="component" value="Unassembled WGS sequence"/>
</dbReference>
<evidence type="ECO:0000259" key="1">
    <source>
        <dbReference type="Pfam" id="PF02129"/>
    </source>
</evidence>
<protein>
    <recommendedName>
        <fullName evidence="1">Xaa-Pro dipeptidyl-peptidase-like domain-containing protein</fullName>
    </recommendedName>
</protein>
<dbReference type="EMBL" id="MUHY01000002">
    <property type="protein sequence ID" value="PSB91732.1"/>
    <property type="molecule type" value="Genomic_DNA"/>
</dbReference>
<dbReference type="PANTHER" id="PTHR42103:SF2">
    <property type="entry name" value="AB HYDROLASE-1 DOMAIN-CONTAINING PROTEIN"/>
    <property type="match status" value="1"/>
</dbReference>
<dbReference type="InterPro" id="IPR029058">
    <property type="entry name" value="AB_hydrolase_fold"/>
</dbReference>
<reference evidence="2 3" key="1">
    <citation type="journal article" date="2017" name="Front. Microbiol.">
        <title>Genome of Ca. Pandoraea novymonadis, an Endosymbiotic Bacterium of the Trypanosomatid Novymonas esmeraldas.</title>
        <authorList>
            <person name="Kostygov A.Y."/>
            <person name="Butenko A."/>
            <person name="Nenarokova A."/>
            <person name="Tashyreva D."/>
            <person name="Flegontov P."/>
            <person name="Lukes J."/>
            <person name="Yurchenko V."/>
        </authorList>
    </citation>
    <scope>NUCLEOTIDE SEQUENCE [LARGE SCALE GENOMIC DNA]</scope>
    <source>
        <strain evidence="2 3">E262</strain>
    </source>
</reference>
<organism evidence="2 3">
    <name type="scientific">Candidatus Pandoraea novymonadis</name>
    <dbReference type="NCBI Taxonomy" id="1808959"/>
    <lineage>
        <taxon>Bacteria</taxon>
        <taxon>Pseudomonadati</taxon>
        <taxon>Pseudomonadota</taxon>
        <taxon>Betaproteobacteria</taxon>
        <taxon>Burkholderiales</taxon>
        <taxon>Burkholderiaceae</taxon>
        <taxon>Pandoraea</taxon>
    </lineage>
</organism>
<accession>A0ABX5FF11</accession>
<evidence type="ECO:0000313" key="2">
    <source>
        <dbReference type="EMBL" id="PSB91732.1"/>
    </source>
</evidence>
<sequence length="213" mass="23044">MNAQIERFTIDGPIGHIEVAVNRPAGVPIGISLVAHPHPLFGGTLDNKVTKTLASAMTQLGYIAIRSNFRGVGKTEGVHDAGIGEQDDLMHVIAWIREQTGLEKLPLVLAGFSFGTFVLSHVAKALSDVGTPARRLVFVGTAASHWNVAPVPPDTVIIHGEKDEIVPMQLVLDWARIQMLPVIVIPNSGHFFHGMLPLLRQIVVDRLALLNTN</sequence>
<comment type="caution">
    <text evidence="2">The sequence shown here is derived from an EMBL/GenBank/DDBJ whole genome shotgun (WGS) entry which is preliminary data.</text>
</comment>
<dbReference type="PANTHER" id="PTHR42103">
    <property type="entry name" value="ALPHA/BETA-HYDROLASES SUPERFAMILY PROTEIN"/>
    <property type="match status" value="1"/>
</dbReference>
<dbReference type="Pfam" id="PF02129">
    <property type="entry name" value="Peptidase_S15"/>
    <property type="match status" value="1"/>
</dbReference>
<name>A0ABX5FF11_9BURK</name>
<gene>
    <name evidence="2" type="ORF">BZL35_00774</name>
</gene>
<keyword evidence="3" id="KW-1185">Reference proteome</keyword>